<dbReference type="InterPro" id="IPR044543">
    <property type="entry name" value="YHJQ-like"/>
</dbReference>
<dbReference type="InterPro" id="IPR005560">
    <property type="entry name" value="Csp_YhjQ"/>
</dbReference>
<dbReference type="Proteomes" id="UP001596053">
    <property type="component" value="Unassembled WGS sequence"/>
</dbReference>
<organism evidence="1 2">
    <name type="scientific">Bosea eneae</name>
    <dbReference type="NCBI Taxonomy" id="151454"/>
    <lineage>
        <taxon>Bacteria</taxon>
        <taxon>Pseudomonadati</taxon>
        <taxon>Pseudomonadota</taxon>
        <taxon>Alphaproteobacteria</taxon>
        <taxon>Hyphomicrobiales</taxon>
        <taxon>Boseaceae</taxon>
        <taxon>Bosea</taxon>
    </lineage>
</organism>
<name>A0ABW0IX64_9HYPH</name>
<accession>A0ABW0IX64</accession>
<sequence>MHHIDPEMQRCIDACLRCYQTCLGMITGHCLEAGGEHAQPSHIKLMLACSETCRATAHVIIVGSPHHKHLCAECADICADCGSECERLGDMDACVQACRECAESCRKMAA</sequence>
<dbReference type="Pfam" id="PF03860">
    <property type="entry name" value="Csp"/>
    <property type="match status" value="1"/>
</dbReference>
<reference evidence="2" key="1">
    <citation type="journal article" date="2019" name="Int. J. Syst. Evol. Microbiol.">
        <title>The Global Catalogue of Microorganisms (GCM) 10K type strain sequencing project: providing services to taxonomists for standard genome sequencing and annotation.</title>
        <authorList>
            <consortium name="The Broad Institute Genomics Platform"/>
            <consortium name="The Broad Institute Genome Sequencing Center for Infectious Disease"/>
            <person name="Wu L."/>
            <person name="Ma J."/>
        </authorList>
    </citation>
    <scope>NUCLEOTIDE SEQUENCE [LARGE SCALE GENOMIC DNA]</scope>
    <source>
        <strain evidence="2">NCAIM B.01391</strain>
    </source>
</reference>
<dbReference type="RefSeq" id="WP_068176052.1">
    <property type="nucleotide sequence ID" value="NZ_JBHSLW010000054.1"/>
</dbReference>
<gene>
    <name evidence="1" type="ORF">ACFPOB_25580</name>
</gene>
<dbReference type="Gene3D" id="1.20.1270.360">
    <property type="match status" value="1"/>
</dbReference>
<evidence type="ECO:0000313" key="1">
    <source>
        <dbReference type="EMBL" id="MFC5422926.1"/>
    </source>
</evidence>
<protein>
    <submittedName>
        <fullName evidence="1">Four-helix bundle copper-binding protein</fullName>
    </submittedName>
</protein>
<dbReference type="CDD" id="cd08026">
    <property type="entry name" value="DUF326"/>
    <property type="match status" value="1"/>
</dbReference>
<proteinExistence type="predicted"/>
<comment type="caution">
    <text evidence="1">The sequence shown here is derived from an EMBL/GenBank/DDBJ whole genome shotgun (WGS) entry which is preliminary data.</text>
</comment>
<evidence type="ECO:0000313" key="2">
    <source>
        <dbReference type="Proteomes" id="UP001596053"/>
    </source>
</evidence>
<dbReference type="EMBL" id="JBHSLW010000054">
    <property type="protein sequence ID" value="MFC5422926.1"/>
    <property type="molecule type" value="Genomic_DNA"/>
</dbReference>
<keyword evidence="2" id="KW-1185">Reference proteome</keyword>
<dbReference type="PANTHER" id="PTHR37310">
    <property type="entry name" value="CYTOPLASMIC PROTEIN-RELATED"/>
    <property type="match status" value="1"/>
</dbReference>
<dbReference type="PANTHER" id="PTHR37310:SF1">
    <property type="entry name" value="CYTOPLASMIC PROTEIN"/>
    <property type="match status" value="1"/>
</dbReference>